<keyword evidence="2" id="KW-0677">Repeat</keyword>
<keyword evidence="3 5" id="KW-0863">Zinc-finger</keyword>
<reference evidence="8" key="1">
    <citation type="journal article" date="2013" name="Genetics">
        <title>The draft genome and transcriptome of Panagrellus redivivus are shaped by the harsh demands of a free-living lifestyle.</title>
        <authorList>
            <person name="Srinivasan J."/>
            <person name="Dillman A.R."/>
            <person name="Macchietto M.G."/>
            <person name="Heikkinen L."/>
            <person name="Lakso M."/>
            <person name="Fracchia K.M."/>
            <person name="Antoshechkin I."/>
            <person name="Mortazavi A."/>
            <person name="Wong G."/>
            <person name="Sternberg P.W."/>
        </authorList>
    </citation>
    <scope>NUCLEOTIDE SEQUENCE [LARGE SCALE GENOMIC DNA]</scope>
    <source>
        <strain evidence="8">MT8872</strain>
    </source>
</reference>
<evidence type="ECO:0000256" key="2">
    <source>
        <dbReference type="ARBA" id="ARBA00022737"/>
    </source>
</evidence>
<dbReference type="Gene3D" id="4.10.1000.10">
    <property type="entry name" value="Zinc finger, CCCH-type"/>
    <property type="match status" value="1"/>
</dbReference>
<dbReference type="Proteomes" id="UP000492821">
    <property type="component" value="Unassembled WGS sequence"/>
</dbReference>
<evidence type="ECO:0000313" key="9">
    <source>
        <dbReference type="WBParaSite" id="Pan_g7583.t1"/>
    </source>
</evidence>
<evidence type="ECO:0000256" key="3">
    <source>
        <dbReference type="ARBA" id="ARBA00022771"/>
    </source>
</evidence>
<keyword evidence="1 5" id="KW-0479">Metal-binding</keyword>
<feature type="domain" description="C3H1-type" evidence="7">
    <location>
        <begin position="134"/>
        <end position="161"/>
    </location>
</feature>
<evidence type="ECO:0000256" key="6">
    <source>
        <dbReference type="SAM" id="MobiDB-lite"/>
    </source>
</evidence>
<keyword evidence="4 5" id="KW-0862">Zinc</keyword>
<dbReference type="InterPro" id="IPR036855">
    <property type="entry name" value="Znf_CCCH_sf"/>
</dbReference>
<dbReference type="PROSITE" id="PS50103">
    <property type="entry name" value="ZF_C3H1"/>
    <property type="match status" value="3"/>
</dbReference>
<feature type="zinc finger region" description="C3H1-type" evidence="5">
    <location>
        <begin position="134"/>
        <end position="161"/>
    </location>
</feature>
<name>A0A7E4W6L0_PANRE</name>
<organism evidence="8 9">
    <name type="scientific">Panagrellus redivivus</name>
    <name type="common">Microworm</name>
    <dbReference type="NCBI Taxonomy" id="6233"/>
    <lineage>
        <taxon>Eukaryota</taxon>
        <taxon>Metazoa</taxon>
        <taxon>Ecdysozoa</taxon>
        <taxon>Nematoda</taxon>
        <taxon>Chromadorea</taxon>
        <taxon>Rhabditida</taxon>
        <taxon>Tylenchina</taxon>
        <taxon>Panagrolaimomorpha</taxon>
        <taxon>Panagrolaimoidea</taxon>
        <taxon>Panagrolaimidae</taxon>
        <taxon>Panagrellus</taxon>
    </lineage>
</organism>
<feature type="zinc finger region" description="C3H1-type" evidence="5">
    <location>
        <begin position="169"/>
        <end position="191"/>
    </location>
</feature>
<evidence type="ECO:0000313" key="8">
    <source>
        <dbReference type="Proteomes" id="UP000492821"/>
    </source>
</evidence>
<feature type="zinc finger region" description="C3H1-type" evidence="5">
    <location>
        <begin position="192"/>
        <end position="213"/>
    </location>
</feature>
<dbReference type="AlphaFoldDB" id="A0A7E4W6L0"/>
<dbReference type="GO" id="GO:0003723">
    <property type="term" value="F:RNA binding"/>
    <property type="evidence" value="ECO:0007669"/>
    <property type="project" value="InterPro"/>
</dbReference>
<dbReference type="GO" id="GO:0045892">
    <property type="term" value="P:negative regulation of DNA-templated transcription"/>
    <property type="evidence" value="ECO:0007669"/>
    <property type="project" value="InterPro"/>
</dbReference>
<evidence type="ECO:0000256" key="4">
    <source>
        <dbReference type="ARBA" id="ARBA00022833"/>
    </source>
</evidence>
<dbReference type="Pfam" id="PF00642">
    <property type="entry name" value="zf-CCCH"/>
    <property type="match status" value="1"/>
</dbReference>
<dbReference type="SMART" id="SM00356">
    <property type="entry name" value="ZnF_C3H1"/>
    <property type="match status" value="3"/>
</dbReference>
<dbReference type="InterPro" id="IPR000571">
    <property type="entry name" value="Znf_CCCH"/>
</dbReference>
<feature type="region of interest" description="Disordered" evidence="6">
    <location>
        <begin position="328"/>
        <end position="396"/>
    </location>
</feature>
<keyword evidence="8" id="KW-1185">Reference proteome</keyword>
<feature type="compositionally biased region" description="Basic and acidic residues" evidence="6">
    <location>
        <begin position="331"/>
        <end position="350"/>
    </location>
</feature>
<dbReference type="SUPFAM" id="SSF90229">
    <property type="entry name" value="CCCH zinc finger"/>
    <property type="match status" value="1"/>
</dbReference>
<sequence>MSTHNDNDIVARFLQTARKYIKTLPDSILALAEDVKPEVPEITVGMGGGGDKAGSDKLDAGSPEAMEMKNGHGSGLVVPKVEPVDTDDEHDDNGDLEDGEIADSDDERSTAAGNARGNGGPSSVPQCPPQPAPGPKRRLCRYFREGFCRNGVNCKFLHSAVDSGAIPELCRPYAFGKCPQPNTCKRLHGEYPCLNFHRGKCETARCRFSHHPPDDYTLDIIEKQSHQNHPYKPFRKVLLPTPPPGVPSRSTGSSSNFTPLPLVQATRRWTEDPLIPQIMSLPSKSDAQKKPLTIKEINTMIKILADESCPDDYFDSVIEEYWPKPSPYHRHASDHQHQNDSWVDSKHASPEVDVFDYPPNRKCRRAAEHRRSAPYHKKDLIEPKKEPKSPPVPLLPSHPVQPFNVLNPNAFAFGPPPPQPLAVTENDRQVLDRLAAQQMIMSQAVSENHVRYESCEKPVLSPWTTPPPPLLCHELPAFDPRRPPPPLPLNMLFHSTFRS</sequence>
<feature type="domain" description="C3H1-type" evidence="7">
    <location>
        <begin position="192"/>
        <end position="213"/>
    </location>
</feature>
<evidence type="ECO:0000256" key="1">
    <source>
        <dbReference type="ARBA" id="ARBA00022723"/>
    </source>
</evidence>
<feature type="region of interest" description="Disordered" evidence="6">
    <location>
        <begin position="43"/>
        <end position="135"/>
    </location>
</feature>
<feature type="compositionally biased region" description="Acidic residues" evidence="6">
    <location>
        <begin position="84"/>
        <end position="106"/>
    </location>
</feature>
<feature type="domain" description="C3H1-type" evidence="7">
    <location>
        <begin position="169"/>
        <end position="191"/>
    </location>
</feature>
<evidence type="ECO:0000259" key="7">
    <source>
        <dbReference type="PROSITE" id="PS50103"/>
    </source>
</evidence>
<dbReference type="GO" id="GO:0005634">
    <property type="term" value="C:nucleus"/>
    <property type="evidence" value="ECO:0007669"/>
    <property type="project" value="TreeGrafter"/>
</dbReference>
<dbReference type="WBParaSite" id="Pan_g7583.t1">
    <property type="protein sequence ID" value="Pan_g7583.t1"/>
    <property type="gene ID" value="Pan_g7583"/>
</dbReference>
<dbReference type="GO" id="GO:0008270">
    <property type="term" value="F:zinc ion binding"/>
    <property type="evidence" value="ECO:0007669"/>
    <property type="project" value="UniProtKB-KW"/>
</dbReference>
<protein>
    <submittedName>
        <fullName evidence="9">C3H1-type domain-containing protein</fullName>
    </submittedName>
</protein>
<dbReference type="PANTHER" id="PTHR13119:SF12">
    <property type="entry name" value="PROTEIN SUPPRESSOR OF SABLE"/>
    <property type="match status" value="1"/>
</dbReference>
<dbReference type="PANTHER" id="PTHR13119">
    <property type="entry name" value="ZINC FINGER CCCH DOMAIN-CONTAINING PROTEI"/>
    <property type="match status" value="1"/>
</dbReference>
<proteinExistence type="predicted"/>
<reference evidence="9" key="2">
    <citation type="submission" date="2020-10" db="UniProtKB">
        <authorList>
            <consortium name="WormBaseParasite"/>
        </authorList>
    </citation>
    <scope>IDENTIFICATION</scope>
</reference>
<feature type="compositionally biased region" description="Basic and acidic residues" evidence="6">
    <location>
        <begin position="365"/>
        <end position="388"/>
    </location>
</feature>
<evidence type="ECO:0000256" key="5">
    <source>
        <dbReference type="PROSITE-ProRule" id="PRU00723"/>
    </source>
</evidence>
<accession>A0A7E4W6L0</accession>
<dbReference type="InterPro" id="IPR045124">
    <property type="entry name" value="Su(sable)-like"/>
</dbReference>